<dbReference type="EMBL" id="ACJN02000001">
    <property type="protein sequence ID" value="EFI35223.1"/>
    <property type="molecule type" value="Genomic_DNA"/>
</dbReference>
<dbReference type="eggNOG" id="COG2855">
    <property type="taxonomic scope" value="Bacteria"/>
</dbReference>
<keyword evidence="5 9" id="KW-1133">Transmembrane helix</keyword>
<dbReference type="InterPro" id="IPR018383">
    <property type="entry name" value="UPF0324_pro"/>
</dbReference>
<feature type="transmembrane region" description="Helical" evidence="9">
    <location>
        <begin position="308"/>
        <end position="339"/>
    </location>
</feature>
<feature type="transmembrane region" description="Helical" evidence="9">
    <location>
        <begin position="236"/>
        <end position="255"/>
    </location>
</feature>
<organism evidence="10 11">
    <name type="scientific">Desulfonatronospira thiodismutans ASO3-1</name>
    <dbReference type="NCBI Taxonomy" id="555779"/>
    <lineage>
        <taxon>Bacteria</taxon>
        <taxon>Pseudomonadati</taxon>
        <taxon>Thermodesulfobacteriota</taxon>
        <taxon>Desulfovibrionia</taxon>
        <taxon>Desulfovibrionales</taxon>
        <taxon>Desulfonatronovibrionaceae</taxon>
        <taxon>Desulfonatronospira</taxon>
    </lineage>
</organism>
<feature type="transmembrane region" description="Helical" evidence="9">
    <location>
        <begin position="383"/>
        <end position="406"/>
    </location>
</feature>
<dbReference type="AlphaFoldDB" id="D6SKL2"/>
<evidence type="ECO:0000256" key="6">
    <source>
        <dbReference type="ARBA" id="ARBA00023136"/>
    </source>
</evidence>
<evidence type="ECO:0000256" key="2">
    <source>
        <dbReference type="ARBA" id="ARBA00007977"/>
    </source>
</evidence>
<evidence type="ECO:0000256" key="8">
    <source>
        <dbReference type="SAM" id="MobiDB-lite"/>
    </source>
</evidence>
<dbReference type="PANTHER" id="PTHR30106:SF1">
    <property type="entry name" value="UPF0324 MEMBRANE PROTEIN FN0533"/>
    <property type="match status" value="1"/>
</dbReference>
<feature type="compositionally biased region" description="Basic and acidic residues" evidence="8">
    <location>
        <begin position="1"/>
        <end position="10"/>
    </location>
</feature>
<gene>
    <name evidence="10" type="ORF">Dthio_PD2632</name>
</gene>
<evidence type="ECO:0000313" key="11">
    <source>
        <dbReference type="Proteomes" id="UP000005496"/>
    </source>
</evidence>
<dbReference type="RefSeq" id="WP_008868357.1">
    <property type="nucleotide sequence ID" value="NZ_ACJN02000001.1"/>
</dbReference>
<name>D6SKL2_9BACT</name>
<protein>
    <submittedName>
        <fullName evidence="10">Uncharacterized protein family UPF0324</fullName>
    </submittedName>
</protein>
<feature type="transmembrane region" description="Helical" evidence="9">
    <location>
        <begin position="493"/>
        <end position="512"/>
    </location>
</feature>
<evidence type="ECO:0000256" key="4">
    <source>
        <dbReference type="ARBA" id="ARBA00022692"/>
    </source>
</evidence>
<feature type="transmembrane region" description="Helical" evidence="9">
    <location>
        <begin position="351"/>
        <end position="371"/>
    </location>
</feature>
<sequence length="600" mass="65057">MADNEKKEAQEAIQEEMAATSSSGKGRDWAQLYKKEDWWANWLGLALLLFALVVFWGATPADAPEKLEEFEAKVEYEEERAPFATIEQIEAQDELDDIRAQDYGLGPALASLIQRPQGWDDNPIEAFYMSESRAAEMREEAKPAYEEAQQKTEEAYDEAREAQEAAAEADFEDEALNEEAVNAIDAWLDARDAESSARSDANVEGYNIIPSMILLMILTGLMFSIGISFMGGNVGSFLMGYPIVFIISIIGFFIGNHAIASEYGLSYVLWCIIIGLLISNTMSTPGWVKPAVQTEYYIKTGLVLLGGSILFGLILMIGAPGIVVAWGVTPTVLIIGYWVGNRVIKLPSKPLNVCVAAAASVCGVSAAIAAAAASKAKGEELTIAVGLSLVFTALGMFLMPALVVAVGMNPILGGAWVGGTVDSTGAVVAAGELLGPGAMYTAATLKMIQNVMIGILAFGIAAYWATKVEREGSDVELTLGGALREIWTRFPKFVIGFVAASIFFTIVYESMGHQMGETVVQDGVLGGWANPLRAWFFAMAFTSIGLATNFRELAKYFAGGKILYHYIFTQGFNVILTLFLAWLMFMVFFPGVTEHLMEIR</sequence>
<proteinExistence type="inferred from homology"/>
<comment type="similarity">
    <text evidence="2">Belongs to the UPF0324 family.</text>
</comment>
<comment type="subcellular location">
    <subcellularLocation>
        <location evidence="1">Cell membrane</location>
        <topology evidence="1">Multi-pass membrane protein</topology>
    </subcellularLocation>
</comment>
<feature type="transmembrane region" description="Helical" evidence="9">
    <location>
        <begin position="447"/>
        <end position="465"/>
    </location>
</feature>
<dbReference type="Pfam" id="PF03601">
    <property type="entry name" value="Cons_hypoth698"/>
    <property type="match status" value="1"/>
</dbReference>
<feature type="transmembrane region" description="Helical" evidence="9">
    <location>
        <begin position="532"/>
        <end position="550"/>
    </location>
</feature>
<dbReference type="GO" id="GO:0005886">
    <property type="term" value="C:plasma membrane"/>
    <property type="evidence" value="ECO:0007669"/>
    <property type="project" value="UniProtKB-SubCell"/>
</dbReference>
<evidence type="ECO:0000313" key="10">
    <source>
        <dbReference type="EMBL" id="EFI35223.1"/>
    </source>
</evidence>
<keyword evidence="6 9" id="KW-0472">Membrane</keyword>
<evidence type="ECO:0000256" key="3">
    <source>
        <dbReference type="ARBA" id="ARBA00022475"/>
    </source>
</evidence>
<evidence type="ECO:0000256" key="1">
    <source>
        <dbReference type="ARBA" id="ARBA00004651"/>
    </source>
</evidence>
<reference evidence="10" key="1">
    <citation type="submission" date="2010-05" db="EMBL/GenBank/DDBJ databases">
        <title>The draft genome of Desulfonatronospira thiodismutans ASO3-1.</title>
        <authorList>
            <consortium name="US DOE Joint Genome Institute (JGI-PGF)"/>
            <person name="Lucas S."/>
            <person name="Copeland A."/>
            <person name="Lapidus A."/>
            <person name="Cheng J.-F."/>
            <person name="Bruce D."/>
            <person name="Goodwin L."/>
            <person name="Pitluck S."/>
            <person name="Chertkov O."/>
            <person name="Brettin T."/>
            <person name="Detter J.C."/>
            <person name="Han C."/>
            <person name="Land M.L."/>
            <person name="Hauser L."/>
            <person name="Kyrpides N."/>
            <person name="Mikhailova N."/>
            <person name="Muyzer G."/>
            <person name="Woyke T."/>
        </authorList>
    </citation>
    <scope>NUCLEOTIDE SEQUENCE [LARGE SCALE GENOMIC DNA]</scope>
    <source>
        <strain evidence="10">ASO3-1</strain>
    </source>
</reference>
<comment type="caution">
    <text evidence="10">The sequence shown here is derived from an EMBL/GenBank/DDBJ whole genome shotgun (WGS) entry which is preliminary data.</text>
</comment>
<evidence type="ECO:0000256" key="5">
    <source>
        <dbReference type="ARBA" id="ARBA00022989"/>
    </source>
</evidence>
<feature type="transmembrane region" description="Helical" evidence="9">
    <location>
        <begin position="39"/>
        <end position="58"/>
    </location>
</feature>
<accession>D6SKL2</accession>
<dbReference type="Proteomes" id="UP000005496">
    <property type="component" value="Unassembled WGS sequence"/>
</dbReference>
<feature type="transmembrane region" description="Helical" evidence="9">
    <location>
        <begin position="267"/>
        <end position="288"/>
    </location>
</feature>
<feature type="transmembrane region" description="Helical" evidence="9">
    <location>
        <begin position="413"/>
        <end position="435"/>
    </location>
</feature>
<keyword evidence="11" id="KW-1185">Reference proteome</keyword>
<evidence type="ECO:0000256" key="9">
    <source>
        <dbReference type="SAM" id="Phobius"/>
    </source>
</evidence>
<keyword evidence="7" id="KW-0175">Coiled coil</keyword>
<feature type="region of interest" description="Disordered" evidence="8">
    <location>
        <begin position="1"/>
        <end position="26"/>
    </location>
</feature>
<keyword evidence="4 9" id="KW-0812">Transmembrane</keyword>
<dbReference type="PANTHER" id="PTHR30106">
    <property type="entry name" value="INNER MEMBRANE PROTEIN YEIH-RELATED"/>
    <property type="match status" value="1"/>
</dbReference>
<dbReference type="OrthoDB" id="9766798at2"/>
<evidence type="ECO:0000256" key="7">
    <source>
        <dbReference type="SAM" id="Coils"/>
    </source>
</evidence>
<feature type="transmembrane region" description="Helical" evidence="9">
    <location>
        <begin position="208"/>
        <end position="230"/>
    </location>
</feature>
<feature type="coiled-coil region" evidence="7">
    <location>
        <begin position="145"/>
        <end position="179"/>
    </location>
</feature>
<keyword evidence="3" id="KW-1003">Cell membrane</keyword>
<feature type="transmembrane region" description="Helical" evidence="9">
    <location>
        <begin position="562"/>
        <end position="589"/>
    </location>
</feature>